<proteinExistence type="predicted"/>
<protein>
    <submittedName>
        <fullName evidence="1">Uncharacterized protein</fullName>
    </submittedName>
</protein>
<organism evidence="1 2">
    <name type="scientific">Orchesella dallaii</name>
    <dbReference type="NCBI Taxonomy" id="48710"/>
    <lineage>
        <taxon>Eukaryota</taxon>
        <taxon>Metazoa</taxon>
        <taxon>Ecdysozoa</taxon>
        <taxon>Arthropoda</taxon>
        <taxon>Hexapoda</taxon>
        <taxon>Collembola</taxon>
        <taxon>Entomobryomorpha</taxon>
        <taxon>Entomobryoidea</taxon>
        <taxon>Orchesellidae</taxon>
        <taxon>Orchesellinae</taxon>
        <taxon>Orchesella</taxon>
    </lineage>
</organism>
<keyword evidence="2" id="KW-1185">Reference proteome</keyword>
<reference evidence="1 2" key="1">
    <citation type="submission" date="2024-08" db="EMBL/GenBank/DDBJ databases">
        <authorList>
            <person name="Cucini C."/>
            <person name="Frati F."/>
        </authorList>
    </citation>
    <scope>NUCLEOTIDE SEQUENCE [LARGE SCALE GENOMIC DNA]</scope>
</reference>
<dbReference type="EMBL" id="CAXLJM020000038">
    <property type="protein sequence ID" value="CAL8107165.1"/>
    <property type="molecule type" value="Genomic_DNA"/>
</dbReference>
<name>A0ABP1QPS7_9HEXA</name>
<evidence type="ECO:0000313" key="1">
    <source>
        <dbReference type="EMBL" id="CAL8107165.1"/>
    </source>
</evidence>
<dbReference type="Proteomes" id="UP001642540">
    <property type="component" value="Unassembled WGS sequence"/>
</dbReference>
<gene>
    <name evidence="1" type="ORF">ODALV1_LOCUS12590</name>
</gene>
<sequence length="476" mass="53129">MPPNPNPTPRPSTAHMNHVAAKRQSFARKRTDTVVTDEIPAVYRVENMREYEFPVVGVIVHPRIIPGFSYRVRPLSTSKYLFNGRALQLLRIGQGYGKRIVFKADEGDKNGNDNYFWSDSRPEGYGFELSVVAPGDKFTVYDAHHNPIGNCEVICNKEPQKEQSHLLWPDGTIEKWVVVSLKCKFESLSGSVSDECINGIAIASKNSRQGTATLIRIMNCNLKKTQNKTSKATKGFMTLMPGVDSHTRRITVSGEDIPVTYTIRGLINHEFPVIGTYVDKRIVPGFHYMVRPALAKTPLFGGKALKLISLGRGYGKKFTFESDVRNSNGNYFWSDSYPEGFGFTPKAVFEGHRFRILAGEDEIGVAVVRKATIPQIEIETVLLPGGGIQKRLRIEVSCFLQIGTVTTRASRVCGTAVIIRKTVNGTAVVKKIESPGLDTQLSANLRHIPGELSFVAFRHQQYVMEQEYPDSDNENE</sequence>
<comment type="caution">
    <text evidence="1">The sequence shown here is derived from an EMBL/GenBank/DDBJ whole genome shotgun (WGS) entry which is preliminary data.</text>
</comment>
<accession>A0ABP1QPS7</accession>
<evidence type="ECO:0000313" key="2">
    <source>
        <dbReference type="Proteomes" id="UP001642540"/>
    </source>
</evidence>